<comment type="caution">
    <text evidence="2">The sequence shown here is derived from an EMBL/GenBank/DDBJ whole genome shotgun (WGS) entry which is preliminary data.</text>
</comment>
<keyword evidence="1" id="KW-0812">Transmembrane</keyword>
<dbReference type="Proteomes" id="UP001607302">
    <property type="component" value="Unassembled WGS sequence"/>
</dbReference>
<organism evidence="2 3">
    <name type="scientific">Vespula squamosa</name>
    <name type="common">Southern yellow jacket</name>
    <name type="synonym">Wasp</name>
    <dbReference type="NCBI Taxonomy" id="30214"/>
    <lineage>
        <taxon>Eukaryota</taxon>
        <taxon>Metazoa</taxon>
        <taxon>Ecdysozoa</taxon>
        <taxon>Arthropoda</taxon>
        <taxon>Hexapoda</taxon>
        <taxon>Insecta</taxon>
        <taxon>Pterygota</taxon>
        <taxon>Neoptera</taxon>
        <taxon>Endopterygota</taxon>
        <taxon>Hymenoptera</taxon>
        <taxon>Apocrita</taxon>
        <taxon>Aculeata</taxon>
        <taxon>Vespoidea</taxon>
        <taxon>Vespidae</taxon>
        <taxon>Vespinae</taxon>
        <taxon>Vespula</taxon>
    </lineage>
</organism>
<reference evidence="2 3" key="1">
    <citation type="journal article" date="2024" name="Ann. Entomol. Soc. Am.">
        <title>Genomic analyses of the southern and eastern yellowjacket wasps (Hymenoptera: Vespidae) reveal evolutionary signatures of social life.</title>
        <authorList>
            <person name="Catto M.A."/>
            <person name="Caine P.B."/>
            <person name="Orr S.E."/>
            <person name="Hunt B.G."/>
            <person name="Goodisman M.A.D."/>
        </authorList>
    </citation>
    <scope>NUCLEOTIDE SEQUENCE [LARGE SCALE GENOMIC DNA]</scope>
    <source>
        <strain evidence="2">233</strain>
        <tissue evidence="2">Head and thorax</tissue>
    </source>
</reference>
<accession>A0ABD1ZZT5</accession>
<proteinExistence type="predicted"/>
<evidence type="ECO:0000313" key="3">
    <source>
        <dbReference type="Proteomes" id="UP001607302"/>
    </source>
</evidence>
<protein>
    <submittedName>
        <fullName evidence="2">Uncharacterized protein</fullName>
    </submittedName>
</protein>
<sequence length="63" mass="7446">MQNIPTKHLKLMLLMNPYLYHGNLLYILCAIFTICTGFCDDVKFMNVKKISDNIVIHYFFSEK</sequence>
<keyword evidence="1" id="KW-1133">Transmembrane helix</keyword>
<dbReference type="AlphaFoldDB" id="A0ABD1ZZT5"/>
<evidence type="ECO:0000256" key="1">
    <source>
        <dbReference type="SAM" id="Phobius"/>
    </source>
</evidence>
<keyword evidence="3" id="KW-1185">Reference proteome</keyword>
<keyword evidence="1" id="KW-0472">Membrane</keyword>
<name>A0ABD1ZZT5_VESSQ</name>
<dbReference type="EMBL" id="JAUDFV010000157">
    <property type="protein sequence ID" value="KAL2713858.1"/>
    <property type="molecule type" value="Genomic_DNA"/>
</dbReference>
<gene>
    <name evidence="2" type="ORF">V1478_016415</name>
</gene>
<evidence type="ECO:0000313" key="2">
    <source>
        <dbReference type="EMBL" id="KAL2713858.1"/>
    </source>
</evidence>
<feature type="transmembrane region" description="Helical" evidence="1">
    <location>
        <begin position="20"/>
        <end position="39"/>
    </location>
</feature>